<protein>
    <submittedName>
        <fullName evidence="1">Uncharacterized protein</fullName>
    </submittedName>
</protein>
<name>A0ACB8CQ48_DERSI</name>
<sequence>MVSARPLKDVPLFGVDSRWSWITAFFCAWVLFLAMATPRMAGIFFYGIVETFGATREEASWPVSLPGTFTVLGGPIAGYVCQRFSCRAVLLFCSFVLFTAGTYIMITADLASDRGLHPSNAVYFLQALSAADIAFRSVVGIAIDSRTLSLESIMLLGYVVQGLACEWLVWANTSPQMAVASILVGATYGSRTCLQAPALAKDFGIDTLPVVFGGVLFCTGVSLLIRPLLIGYYRDNYGDYTGLLHMMAALNGVFMCIWTLMIISKRRAGTTASPETAHDTHLSQSSANENGSLV</sequence>
<evidence type="ECO:0000313" key="2">
    <source>
        <dbReference type="Proteomes" id="UP000821865"/>
    </source>
</evidence>
<organism evidence="1 2">
    <name type="scientific">Dermacentor silvarum</name>
    <name type="common">Tick</name>
    <dbReference type="NCBI Taxonomy" id="543639"/>
    <lineage>
        <taxon>Eukaryota</taxon>
        <taxon>Metazoa</taxon>
        <taxon>Ecdysozoa</taxon>
        <taxon>Arthropoda</taxon>
        <taxon>Chelicerata</taxon>
        <taxon>Arachnida</taxon>
        <taxon>Acari</taxon>
        <taxon>Parasitiformes</taxon>
        <taxon>Ixodida</taxon>
        <taxon>Ixodoidea</taxon>
        <taxon>Ixodidae</taxon>
        <taxon>Rhipicephalinae</taxon>
        <taxon>Dermacentor</taxon>
    </lineage>
</organism>
<reference evidence="1" key="1">
    <citation type="submission" date="2020-05" db="EMBL/GenBank/DDBJ databases">
        <title>Large-scale comparative analyses of tick genomes elucidate their genetic diversity and vector capacities.</title>
        <authorList>
            <person name="Jia N."/>
            <person name="Wang J."/>
            <person name="Shi W."/>
            <person name="Du L."/>
            <person name="Sun Y."/>
            <person name="Zhan W."/>
            <person name="Jiang J."/>
            <person name="Wang Q."/>
            <person name="Zhang B."/>
            <person name="Ji P."/>
            <person name="Sakyi L.B."/>
            <person name="Cui X."/>
            <person name="Yuan T."/>
            <person name="Jiang B."/>
            <person name="Yang W."/>
            <person name="Lam T.T.-Y."/>
            <person name="Chang Q."/>
            <person name="Ding S."/>
            <person name="Wang X."/>
            <person name="Zhu J."/>
            <person name="Ruan X."/>
            <person name="Zhao L."/>
            <person name="Wei J."/>
            <person name="Que T."/>
            <person name="Du C."/>
            <person name="Cheng J."/>
            <person name="Dai P."/>
            <person name="Han X."/>
            <person name="Huang E."/>
            <person name="Gao Y."/>
            <person name="Liu J."/>
            <person name="Shao H."/>
            <person name="Ye R."/>
            <person name="Li L."/>
            <person name="Wei W."/>
            <person name="Wang X."/>
            <person name="Wang C."/>
            <person name="Yang T."/>
            <person name="Huo Q."/>
            <person name="Li W."/>
            <person name="Guo W."/>
            <person name="Chen H."/>
            <person name="Zhou L."/>
            <person name="Ni X."/>
            <person name="Tian J."/>
            <person name="Zhou Y."/>
            <person name="Sheng Y."/>
            <person name="Liu T."/>
            <person name="Pan Y."/>
            <person name="Xia L."/>
            <person name="Li J."/>
            <person name="Zhao F."/>
            <person name="Cao W."/>
        </authorList>
    </citation>
    <scope>NUCLEOTIDE SEQUENCE</scope>
    <source>
        <strain evidence="1">Dsil-2018</strain>
    </source>
</reference>
<dbReference type="Proteomes" id="UP000821865">
    <property type="component" value="Chromosome 5"/>
</dbReference>
<proteinExistence type="predicted"/>
<accession>A0ACB8CQ48</accession>
<comment type="caution">
    <text evidence="1">The sequence shown here is derived from an EMBL/GenBank/DDBJ whole genome shotgun (WGS) entry which is preliminary data.</text>
</comment>
<dbReference type="EMBL" id="CM023474">
    <property type="protein sequence ID" value="KAH7949147.1"/>
    <property type="molecule type" value="Genomic_DNA"/>
</dbReference>
<keyword evidence="2" id="KW-1185">Reference proteome</keyword>
<gene>
    <name evidence="1" type="ORF">HPB49_005654</name>
</gene>
<evidence type="ECO:0000313" key="1">
    <source>
        <dbReference type="EMBL" id="KAH7949147.1"/>
    </source>
</evidence>